<proteinExistence type="predicted"/>
<dbReference type="RefSeq" id="WP_185255576.1">
    <property type="nucleotide sequence ID" value="NZ_AP023368.1"/>
</dbReference>
<dbReference type="Proteomes" id="UP000515703">
    <property type="component" value="Chromosome"/>
</dbReference>
<dbReference type="KEGG" id="acht:bsdcttw_28880"/>
<feature type="transmembrane region" description="Helical" evidence="7">
    <location>
        <begin position="231"/>
        <end position="249"/>
    </location>
</feature>
<feature type="transmembrane region" description="Helical" evidence="7">
    <location>
        <begin position="121"/>
        <end position="140"/>
    </location>
</feature>
<evidence type="ECO:0000256" key="7">
    <source>
        <dbReference type="SAM" id="Phobius"/>
    </source>
</evidence>
<accession>A0A7I8DQA6</accession>
<dbReference type="AlphaFoldDB" id="A0A7I8DQA6"/>
<feature type="transmembrane region" description="Helical" evidence="7">
    <location>
        <begin position="89"/>
        <end position="109"/>
    </location>
</feature>
<evidence type="ECO:0000259" key="8">
    <source>
        <dbReference type="PROSITE" id="PS50928"/>
    </source>
</evidence>
<feature type="transmembrane region" description="Helical" evidence="7">
    <location>
        <begin position="18"/>
        <end position="37"/>
    </location>
</feature>
<evidence type="ECO:0000256" key="6">
    <source>
        <dbReference type="ARBA" id="ARBA00023136"/>
    </source>
</evidence>
<evidence type="ECO:0000313" key="10">
    <source>
        <dbReference type="Proteomes" id="UP000515703"/>
    </source>
</evidence>
<name>A0A7I8DQA6_9FIRM</name>
<protein>
    <submittedName>
        <fullName evidence="9">Lactose ABC transporter permease</fullName>
    </submittedName>
</protein>
<feature type="transmembrane region" description="Helical" evidence="7">
    <location>
        <begin position="269"/>
        <end position="292"/>
    </location>
</feature>
<dbReference type="PROSITE" id="PS50928">
    <property type="entry name" value="ABC_TM1"/>
    <property type="match status" value="1"/>
</dbReference>
<dbReference type="SUPFAM" id="SSF161098">
    <property type="entry name" value="MetI-like"/>
    <property type="match status" value="1"/>
</dbReference>
<evidence type="ECO:0000256" key="1">
    <source>
        <dbReference type="ARBA" id="ARBA00004651"/>
    </source>
</evidence>
<evidence type="ECO:0000256" key="3">
    <source>
        <dbReference type="ARBA" id="ARBA00022475"/>
    </source>
</evidence>
<dbReference type="PANTHER" id="PTHR43227:SF3">
    <property type="entry name" value="BINDING-PROTEIN-DEPENDENT TRANSPORT SYSTEMS INNER MEMBRANE COMPONENT"/>
    <property type="match status" value="1"/>
</dbReference>
<evidence type="ECO:0000256" key="5">
    <source>
        <dbReference type="ARBA" id="ARBA00022989"/>
    </source>
</evidence>
<dbReference type="GO" id="GO:0005886">
    <property type="term" value="C:plasma membrane"/>
    <property type="evidence" value="ECO:0007669"/>
    <property type="project" value="UniProtKB-SubCell"/>
</dbReference>
<dbReference type="EMBL" id="AP023368">
    <property type="protein sequence ID" value="BCJ99847.1"/>
    <property type="molecule type" value="Genomic_DNA"/>
</dbReference>
<evidence type="ECO:0000256" key="4">
    <source>
        <dbReference type="ARBA" id="ARBA00022692"/>
    </source>
</evidence>
<dbReference type="InterPro" id="IPR035906">
    <property type="entry name" value="MetI-like_sf"/>
</dbReference>
<dbReference type="InterPro" id="IPR000515">
    <property type="entry name" value="MetI-like"/>
</dbReference>
<feature type="domain" description="ABC transmembrane type-1" evidence="8">
    <location>
        <begin position="84"/>
        <end position="300"/>
    </location>
</feature>
<keyword evidence="3" id="KW-1003">Cell membrane</keyword>
<dbReference type="InterPro" id="IPR050809">
    <property type="entry name" value="UgpAE/MalFG_permease"/>
</dbReference>
<organism evidence="9 10">
    <name type="scientific">Anaerocolumna chitinilytica</name>
    <dbReference type="NCBI Taxonomy" id="1727145"/>
    <lineage>
        <taxon>Bacteria</taxon>
        <taxon>Bacillati</taxon>
        <taxon>Bacillota</taxon>
        <taxon>Clostridia</taxon>
        <taxon>Lachnospirales</taxon>
        <taxon>Lachnospiraceae</taxon>
        <taxon>Anaerocolumna</taxon>
    </lineage>
</organism>
<keyword evidence="2" id="KW-0813">Transport</keyword>
<comment type="subcellular location">
    <subcellularLocation>
        <location evidence="1">Cell membrane</location>
        <topology evidence="1">Multi-pass membrane protein</topology>
    </subcellularLocation>
</comment>
<keyword evidence="4 7" id="KW-0812">Transmembrane</keyword>
<gene>
    <name evidence="9" type="ORF">bsdcttw_28880</name>
</gene>
<dbReference type="PANTHER" id="PTHR43227">
    <property type="entry name" value="BLL4140 PROTEIN"/>
    <property type="match status" value="1"/>
</dbReference>
<reference evidence="9 10" key="1">
    <citation type="submission" date="2020-08" db="EMBL/GenBank/DDBJ databases">
        <title>Draft genome sequencing of an Anaerocolumna strain isolated from anoxic soil subjected to BSD treatment.</title>
        <authorList>
            <person name="Uek A."/>
            <person name="Tonouchi A."/>
        </authorList>
    </citation>
    <scope>NUCLEOTIDE SEQUENCE [LARGE SCALE GENOMIC DNA]</scope>
    <source>
        <strain evidence="9 10">CTTW</strain>
    </source>
</reference>
<reference evidence="9 10" key="2">
    <citation type="submission" date="2020-08" db="EMBL/GenBank/DDBJ databases">
        <authorList>
            <person name="Ueki A."/>
            <person name="Tonouchi A."/>
        </authorList>
    </citation>
    <scope>NUCLEOTIDE SEQUENCE [LARGE SCALE GENOMIC DNA]</scope>
    <source>
        <strain evidence="9 10">CTTW</strain>
    </source>
</reference>
<keyword evidence="10" id="KW-1185">Reference proteome</keyword>
<keyword evidence="5 7" id="KW-1133">Transmembrane helix</keyword>
<evidence type="ECO:0000313" key="9">
    <source>
        <dbReference type="EMBL" id="BCJ99847.1"/>
    </source>
</evidence>
<dbReference type="Gene3D" id="1.10.3720.10">
    <property type="entry name" value="MetI-like"/>
    <property type="match status" value="1"/>
</dbReference>
<keyword evidence="6 7" id="KW-0472">Membrane</keyword>
<sequence>MRNIFPLKYKTKRKLNGFLYVLPFIVGFFLCFAIPLFNTVMYSFNKVSVNDTGGMKFDYIGFQNYIDLFQSEVTTGAQPMARLFADQNLSILTNVPLIVIFSLFMALLANLKFKGRGIVRVIFFLPIIFGLDIVINMLAITTGGEWVKESSGLFSQSYISVLLMRYMDIPMSILQPVISYVDKIFDVLSQSGVQTLIYLAGLQSISPSLYEVAKIEGATAYETFWKVTIPTIMHITLFVTIYTVVDMFLKSPISEEAYSFAFEQSKIGTGSALSVVYIFNVLLVLGVVLLVLRKVVKKYEK</sequence>
<evidence type="ECO:0000256" key="2">
    <source>
        <dbReference type="ARBA" id="ARBA00022448"/>
    </source>
</evidence>
<dbReference type="GO" id="GO:0055085">
    <property type="term" value="P:transmembrane transport"/>
    <property type="evidence" value="ECO:0007669"/>
    <property type="project" value="InterPro"/>
</dbReference>